<dbReference type="AlphaFoldDB" id="A0A9D3WDQ1"/>
<proteinExistence type="predicted"/>
<evidence type="ECO:0000259" key="1">
    <source>
        <dbReference type="Pfam" id="PF13456"/>
    </source>
</evidence>
<dbReference type="EMBL" id="JAIQCV010000002">
    <property type="protein sequence ID" value="KAH1122217.1"/>
    <property type="molecule type" value="Genomic_DNA"/>
</dbReference>
<dbReference type="Pfam" id="PF13456">
    <property type="entry name" value="RVT_3"/>
    <property type="match status" value="1"/>
</dbReference>
<organism evidence="2 3">
    <name type="scientific">Gossypium stocksii</name>
    <dbReference type="NCBI Taxonomy" id="47602"/>
    <lineage>
        <taxon>Eukaryota</taxon>
        <taxon>Viridiplantae</taxon>
        <taxon>Streptophyta</taxon>
        <taxon>Embryophyta</taxon>
        <taxon>Tracheophyta</taxon>
        <taxon>Spermatophyta</taxon>
        <taxon>Magnoliopsida</taxon>
        <taxon>eudicotyledons</taxon>
        <taxon>Gunneridae</taxon>
        <taxon>Pentapetalae</taxon>
        <taxon>rosids</taxon>
        <taxon>malvids</taxon>
        <taxon>Malvales</taxon>
        <taxon>Malvaceae</taxon>
        <taxon>Malvoideae</taxon>
        <taxon>Gossypium</taxon>
    </lineage>
</organism>
<keyword evidence="3" id="KW-1185">Reference proteome</keyword>
<feature type="domain" description="RNase H type-1" evidence="1">
    <location>
        <begin position="19"/>
        <end position="89"/>
    </location>
</feature>
<comment type="caution">
    <text evidence="2">The sequence shown here is derived from an EMBL/GenBank/DDBJ whole genome shotgun (WGS) entry which is preliminary data.</text>
</comment>
<protein>
    <recommendedName>
        <fullName evidence="1">RNase H type-1 domain-containing protein</fullName>
    </recommendedName>
</protein>
<accession>A0A9D3WDQ1</accession>
<evidence type="ECO:0000313" key="3">
    <source>
        <dbReference type="Proteomes" id="UP000828251"/>
    </source>
</evidence>
<gene>
    <name evidence="2" type="ORF">J1N35_005377</name>
</gene>
<dbReference type="InterPro" id="IPR002156">
    <property type="entry name" value="RNaseH_domain"/>
</dbReference>
<evidence type="ECO:0000313" key="2">
    <source>
        <dbReference type="EMBL" id="KAH1122217.1"/>
    </source>
</evidence>
<sequence>MALEVLDVATSTDRYHNTLGLKLAWALGFKNIEVEGDCLLLVNLLQRKHNEDGEDILFNYLRKICHRSWTVARSYIVIGVNGTTDALAKL</sequence>
<dbReference type="GO" id="GO:0003676">
    <property type="term" value="F:nucleic acid binding"/>
    <property type="evidence" value="ECO:0007669"/>
    <property type="project" value="InterPro"/>
</dbReference>
<dbReference type="GO" id="GO:0004523">
    <property type="term" value="F:RNA-DNA hybrid ribonuclease activity"/>
    <property type="evidence" value="ECO:0007669"/>
    <property type="project" value="InterPro"/>
</dbReference>
<dbReference type="Proteomes" id="UP000828251">
    <property type="component" value="Unassembled WGS sequence"/>
</dbReference>
<name>A0A9D3WDQ1_9ROSI</name>
<reference evidence="2 3" key="1">
    <citation type="journal article" date="2021" name="Plant Biotechnol. J.">
        <title>Multi-omics assisted identification of the key and species-specific regulatory components of drought-tolerant mechanisms in Gossypium stocksii.</title>
        <authorList>
            <person name="Yu D."/>
            <person name="Ke L."/>
            <person name="Zhang D."/>
            <person name="Wu Y."/>
            <person name="Sun Y."/>
            <person name="Mei J."/>
            <person name="Sun J."/>
            <person name="Sun Y."/>
        </authorList>
    </citation>
    <scope>NUCLEOTIDE SEQUENCE [LARGE SCALE GENOMIC DNA]</scope>
    <source>
        <strain evidence="3">cv. E1</strain>
        <tissue evidence="2">Leaf</tissue>
    </source>
</reference>